<evidence type="ECO:0000313" key="1">
    <source>
        <dbReference type="EMBL" id="ADU63589.1"/>
    </source>
</evidence>
<reference evidence="1 2" key="2">
    <citation type="journal article" date="2014" name="Genome Announc.">
        <title>Complete Genome Sequence of the Subsurface, Mesophilic Sulfate-Reducing Bacterium Desulfovibrio aespoeensis Aspo-2.</title>
        <authorList>
            <person name="Pedersen K."/>
            <person name="Bengtsson A."/>
            <person name="Edlund J."/>
            <person name="Rabe L."/>
            <person name="Hazen T."/>
            <person name="Chakraborty R."/>
            <person name="Goodwin L."/>
            <person name="Shapiro N."/>
        </authorList>
    </citation>
    <scope>NUCLEOTIDE SEQUENCE [LARGE SCALE GENOMIC DNA]</scope>
    <source>
        <strain evidence="2">ATCC 700646 / DSM 10631 / Aspo-2</strain>
    </source>
</reference>
<dbReference type="RefSeq" id="WP_013515495.1">
    <property type="nucleotide sequence ID" value="NC_014844.1"/>
</dbReference>
<dbReference type="STRING" id="643562.Daes_2591"/>
<dbReference type="Proteomes" id="UP000002191">
    <property type="component" value="Chromosome"/>
</dbReference>
<dbReference type="KEGG" id="das:Daes_2591"/>
<dbReference type="AlphaFoldDB" id="E6VVN1"/>
<dbReference type="HOGENOM" id="CLU_1632708_0_0_7"/>
<dbReference type="OrthoDB" id="5465348at2"/>
<protein>
    <submittedName>
        <fullName evidence="1">Uncharacterized protein</fullName>
    </submittedName>
</protein>
<evidence type="ECO:0000313" key="2">
    <source>
        <dbReference type="Proteomes" id="UP000002191"/>
    </source>
</evidence>
<organism evidence="1 2">
    <name type="scientific">Pseudodesulfovibrio aespoeensis (strain ATCC 700646 / DSM 10631 / Aspo-2)</name>
    <name type="common">Desulfovibrio aespoeensis</name>
    <dbReference type="NCBI Taxonomy" id="643562"/>
    <lineage>
        <taxon>Bacteria</taxon>
        <taxon>Pseudomonadati</taxon>
        <taxon>Thermodesulfobacteriota</taxon>
        <taxon>Desulfovibrionia</taxon>
        <taxon>Desulfovibrionales</taxon>
        <taxon>Desulfovibrionaceae</taxon>
    </lineage>
</organism>
<gene>
    <name evidence="1" type="ordered locus">Daes_2591</name>
</gene>
<accession>E6VVN1</accession>
<reference evidence="2" key="1">
    <citation type="submission" date="2010-12" db="EMBL/GenBank/DDBJ databases">
        <title>Complete sequence of Desulfovibrio aespoeensis Aspo-2.</title>
        <authorList>
            <consortium name="US DOE Joint Genome Institute"/>
            <person name="Lucas S."/>
            <person name="Copeland A."/>
            <person name="Lapidus A."/>
            <person name="Cheng J.-F."/>
            <person name="Goodwin L."/>
            <person name="Pitluck S."/>
            <person name="Chertkov O."/>
            <person name="Misra M."/>
            <person name="Detter J.C."/>
            <person name="Han C."/>
            <person name="Tapia R."/>
            <person name="Land M."/>
            <person name="Hauser L."/>
            <person name="Kyrpides N."/>
            <person name="Ivanova N."/>
            <person name="Ovchinnikova G."/>
            <person name="Pedersen K."/>
            <person name="Jagevall S."/>
            <person name="Hazen T."/>
            <person name="Woyke T."/>
        </authorList>
    </citation>
    <scope>NUCLEOTIDE SEQUENCE [LARGE SCALE GENOMIC DNA]</scope>
    <source>
        <strain evidence="2">ATCC 700646 / DSM 10631 / Aspo-2</strain>
    </source>
</reference>
<name>E6VVN1_PSEA9</name>
<dbReference type="EMBL" id="CP002431">
    <property type="protein sequence ID" value="ADU63589.1"/>
    <property type="molecule type" value="Genomic_DNA"/>
</dbReference>
<sequence precursor="true">MTKKKKKFATPQALGAVFVILLAMASVALFAPGLFMGEQTASDGLAGTVSVKGTVKLTALDLSKNEVMALNQAVQEHRNTFSQVDLFLDSKGGPDQMEGDTVLVWAMVLETNGECEIRSWSRKVARAELVPQVVLYMKKAAREYAEFRKFPDVTQNFKCLYI</sequence>
<keyword evidence="2" id="KW-1185">Reference proteome</keyword>
<dbReference type="eggNOG" id="ENOG503181K">
    <property type="taxonomic scope" value="Bacteria"/>
</dbReference>
<proteinExistence type="predicted"/>